<evidence type="ECO:0000313" key="4">
    <source>
        <dbReference type="EMBL" id="AKA31750.1"/>
    </source>
</evidence>
<evidence type="ECO:0000313" key="6">
    <source>
        <dbReference type="Proteomes" id="UP000032746"/>
    </source>
</evidence>
<feature type="signal peptide" evidence="1">
    <location>
        <begin position="1"/>
        <end position="24"/>
    </location>
</feature>
<dbReference type="AlphaFoldDB" id="A0A0D5YIG7"/>
<name>A0A0D5YIG7_ACIBA</name>
<accession>A0A0D5YIG7</accession>
<evidence type="ECO:0000256" key="1">
    <source>
        <dbReference type="SAM" id="SignalP"/>
    </source>
</evidence>
<dbReference type="EMBL" id="CP008706">
    <property type="protein sequence ID" value="AKA31750.1"/>
    <property type="molecule type" value="Genomic_DNA"/>
</dbReference>
<proteinExistence type="predicted"/>
<dbReference type="PATRIC" id="fig|470.1345.peg.1954"/>
<dbReference type="EMBL" id="CP008706">
    <property type="protein sequence ID" value="AKA31739.1"/>
    <property type="molecule type" value="Genomic_DNA"/>
</dbReference>
<evidence type="ECO:0000313" key="2">
    <source>
        <dbReference type="EMBL" id="AKA31729.1"/>
    </source>
</evidence>
<organism evidence="3 6">
    <name type="scientific">Acinetobacter baumannii</name>
    <dbReference type="NCBI Taxonomy" id="470"/>
    <lineage>
        <taxon>Bacteria</taxon>
        <taxon>Pseudomonadati</taxon>
        <taxon>Pseudomonadota</taxon>
        <taxon>Gammaproteobacteria</taxon>
        <taxon>Moraxellales</taxon>
        <taxon>Moraxellaceae</taxon>
        <taxon>Acinetobacter</taxon>
        <taxon>Acinetobacter calcoaceticus/baumannii complex</taxon>
    </lineage>
</organism>
<reference evidence="6" key="2">
    <citation type="submission" date="2015-03" db="EMBL/GenBank/DDBJ databases">
        <authorList>
            <person name="Gallagher L.A."/>
            <person name="Hayden H.S."/>
            <person name="Weiss E.J."/>
            <person name="Hager K.R."/>
            <person name="Ramage E."/>
            <person name="Radey M.R."/>
            <person name="Bydalek R."/>
            <person name="Manoil C."/>
            <person name="Miller S.I."/>
            <person name="Brittnacher M.J."/>
        </authorList>
    </citation>
    <scope>NUCLEOTIDE SEQUENCE [LARGE SCALE GENOMIC DNA]</scope>
    <source>
        <strain evidence="6">AB5075-UW</strain>
    </source>
</reference>
<protein>
    <submittedName>
        <fullName evidence="3">Uncharacterized protein</fullName>
    </submittedName>
</protein>
<reference evidence="3 6" key="1">
    <citation type="journal article" date="2015" name="J. Bacteriol.">
        <title>Resources for Genetic and Genomic Analysis of Emerging Pathogen Acinetobacter baumannii.</title>
        <authorList>
            <person name="Gallagher L.A."/>
            <person name="Ramage E."/>
            <person name="Weiss E.J."/>
            <person name="Radey M."/>
            <person name="Hayden H.S."/>
            <person name="Held K.G."/>
            <person name="Huse H.K."/>
            <person name="Zurawski D.V."/>
            <person name="Brittnacher M.J."/>
            <person name="Manoil C."/>
        </authorList>
    </citation>
    <scope>NUCLEOTIDE SEQUENCE [LARGE SCALE GENOMIC DNA]</scope>
    <source>
        <strain evidence="3 6">AB5075-UW</strain>
    </source>
</reference>
<feature type="chain" id="PRO_5009045277" evidence="1">
    <location>
        <begin position="25"/>
        <end position="96"/>
    </location>
</feature>
<dbReference type="EMBL" id="CP008706">
    <property type="protein sequence ID" value="AKA31761.1"/>
    <property type="molecule type" value="Genomic_DNA"/>
</dbReference>
<dbReference type="EMBL" id="CP008706">
    <property type="protein sequence ID" value="AKA31729.1"/>
    <property type="molecule type" value="Genomic_DNA"/>
</dbReference>
<evidence type="ECO:0000313" key="3">
    <source>
        <dbReference type="EMBL" id="AKA31739.1"/>
    </source>
</evidence>
<dbReference type="Proteomes" id="UP000032746">
    <property type="component" value="Chromosome"/>
</dbReference>
<gene>
    <name evidence="2" type="ORF">ABUW_1999</name>
    <name evidence="3" type="ORF">ABUW_2010</name>
    <name evidence="4" type="ORF">ABUW_2021</name>
    <name evidence="5" type="ORF">ABUW_2032</name>
</gene>
<keyword evidence="1" id="KW-0732">Signal</keyword>
<evidence type="ECO:0000313" key="5">
    <source>
        <dbReference type="EMBL" id="AKA31761.1"/>
    </source>
</evidence>
<sequence>MSHVAVLRAILLYFCQIVACDAVAMGKEQAFEIVAKNIFDRAVQLIIGGNPAYESELVLFHIEMTMVEWGYKSAKVAEYCDSIKAENDNFRSMGIC</sequence>